<evidence type="ECO:0000313" key="9">
    <source>
        <dbReference type="Proteomes" id="UP000664293"/>
    </source>
</evidence>
<gene>
    <name evidence="8" type="ORF">JF535_14945</name>
</gene>
<sequence>MLQSFFNGLSGMVVFSQGLNTISNNVANMNTPGFKAVNNFYRSLGEDGHGIGAKLSGEYMDESAGTIRDTGRATDLAVIGEGYFIVEKDGVYQYTRNGQFVFDDDGFLKDTVSDGYVMGSGPGGNLYRIDISTMKTLPPEATTELSFSGNLSTGDDEHEIPAVSVFNTLGEEVTFGIRFVNNTATTPGEWSVVVESDSGIPLWTGQLNFGLDGSVSTGSESLSITIPSAENGTAGVALDLTLTFGTPGDFSGSTSFAGGTVSTLGSEVVDGRGSEGLVAASFNDKGALNLLYSNGDTEEPYTIGLAYFDNPQDLRHMGDGFYVANTLQGVSYGQPDTGIFGSIQGNSIESSNVDLVREFAEMIIAQRGYQAASHVMDVANTMIETLYQSKG</sequence>
<dbReference type="InterPro" id="IPR020013">
    <property type="entry name" value="Flagellar_FlgE/F/G"/>
</dbReference>
<keyword evidence="8" id="KW-0282">Flagellum</keyword>
<keyword evidence="3 4" id="KW-0975">Bacterial flagellum</keyword>
<dbReference type="Pfam" id="PF22692">
    <property type="entry name" value="LlgE_F_G_D1"/>
    <property type="match status" value="1"/>
</dbReference>
<keyword evidence="9" id="KW-1185">Reference proteome</keyword>
<dbReference type="PROSITE" id="PS00588">
    <property type="entry name" value="FLAGELLA_BB_ROD"/>
    <property type="match status" value="1"/>
</dbReference>
<dbReference type="PANTHER" id="PTHR30435">
    <property type="entry name" value="FLAGELLAR PROTEIN"/>
    <property type="match status" value="1"/>
</dbReference>
<comment type="caution">
    <text evidence="8">The sequence shown here is derived from an EMBL/GenBank/DDBJ whole genome shotgun (WGS) entry which is preliminary data.</text>
</comment>
<dbReference type="RefSeq" id="WP_207003440.1">
    <property type="nucleotide sequence ID" value="NZ_JAEKJR010000002.1"/>
</dbReference>
<feature type="domain" description="Flagellar hook protein FlgE/F/G-like D1" evidence="7">
    <location>
        <begin position="77"/>
        <end position="128"/>
    </location>
</feature>
<name>A0ABS3EA09_9GAMM</name>
<reference evidence="8 9" key="1">
    <citation type="submission" date="2020-12" db="EMBL/GenBank/DDBJ databases">
        <title>Oil enriched cultivation method for isolating marine PHA-producing bacteria.</title>
        <authorList>
            <person name="Zheng W."/>
            <person name="Yu S."/>
            <person name="Huang Y."/>
        </authorList>
    </citation>
    <scope>NUCLEOTIDE SEQUENCE [LARGE SCALE GENOMIC DNA]</scope>
    <source>
        <strain evidence="8 9">SN0-2</strain>
    </source>
</reference>
<dbReference type="EMBL" id="JAEKJR010000002">
    <property type="protein sequence ID" value="MBN8432147.1"/>
    <property type="molecule type" value="Genomic_DNA"/>
</dbReference>
<dbReference type="InterPro" id="IPR019776">
    <property type="entry name" value="Flagellar_basal_body_rod_CS"/>
</dbReference>
<dbReference type="InterPro" id="IPR010930">
    <property type="entry name" value="Flg_bb/hook_C_dom"/>
</dbReference>
<organism evidence="8 9">
    <name type="scientific">Microbulbifer salipaludis</name>
    <dbReference type="NCBI Taxonomy" id="187980"/>
    <lineage>
        <taxon>Bacteria</taxon>
        <taxon>Pseudomonadati</taxon>
        <taxon>Pseudomonadota</taxon>
        <taxon>Gammaproteobacteria</taxon>
        <taxon>Cellvibrionales</taxon>
        <taxon>Microbulbiferaceae</taxon>
        <taxon>Microbulbifer</taxon>
    </lineage>
</organism>
<comment type="similarity">
    <text evidence="2 4">Belongs to the flagella basal body rod proteins family.</text>
</comment>
<dbReference type="NCBIfam" id="TIGR03506">
    <property type="entry name" value="FlgEFG_subfam"/>
    <property type="match status" value="1"/>
</dbReference>
<protein>
    <submittedName>
        <fullName evidence="8">Flagellar hook-basal body complex protein</fullName>
    </submittedName>
</protein>
<dbReference type="InterPro" id="IPR037925">
    <property type="entry name" value="FlgE/F/G-like"/>
</dbReference>
<proteinExistence type="inferred from homology"/>
<evidence type="ECO:0000256" key="4">
    <source>
        <dbReference type="RuleBase" id="RU362116"/>
    </source>
</evidence>
<evidence type="ECO:0000256" key="1">
    <source>
        <dbReference type="ARBA" id="ARBA00004117"/>
    </source>
</evidence>
<evidence type="ECO:0000259" key="5">
    <source>
        <dbReference type="Pfam" id="PF00460"/>
    </source>
</evidence>
<keyword evidence="8" id="KW-0969">Cilium</keyword>
<evidence type="ECO:0000256" key="2">
    <source>
        <dbReference type="ARBA" id="ARBA00009677"/>
    </source>
</evidence>
<feature type="domain" description="Flagellar basal body rod protein N-terminal" evidence="5">
    <location>
        <begin position="8"/>
        <end position="35"/>
    </location>
</feature>
<dbReference type="Pfam" id="PF06429">
    <property type="entry name" value="Flg_bbr_C"/>
    <property type="match status" value="1"/>
</dbReference>
<accession>A0ABS3EA09</accession>
<dbReference type="PANTHER" id="PTHR30435:SF19">
    <property type="entry name" value="FLAGELLAR BASAL-BODY ROD PROTEIN FLGG"/>
    <property type="match status" value="1"/>
</dbReference>
<keyword evidence="8" id="KW-0966">Cell projection</keyword>
<dbReference type="SUPFAM" id="SSF117143">
    <property type="entry name" value="Flagellar hook protein flgE"/>
    <property type="match status" value="1"/>
</dbReference>
<dbReference type="InterPro" id="IPR001444">
    <property type="entry name" value="Flag_bb_rod_N"/>
</dbReference>
<comment type="subcellular location">
    <subcellularLocation>
        <location evidence="1 4">Bacterial flagellum basal body</location>
    </subcellularLocation>
</comment>
<dbReference type="Pfam" id="PF00460">
    <property type="entry name" value="Flg_bb_rod"/>
    <property type="match status" value="1"/>
</dbReference>
<feature type="domain" description="Flagellar basal-body/hook protein C-terminal" evidence="6">
    <location>
        <begin position="346"/>
        <end position="387"/>
    </location>
</feature>
<evidence type="ECO:0000313" key="8">
    <source>
        <dbReference type="EMBL" id="MBN8432147.1"/>
    </source>
</evidence>
<dbReference type="InterPro" id="IPR053967">
    <property type="entry name" value="LlgE_F_G-like_D1"/>
</dbReference>
<evidence type="ECO:0000259" key="6">
    <source>
        <dbReference type="Pfam" id="PF06429"/>
    </source>
</evidence>
<dbReference type="Proteomes" id="UP000664293">
    <property type="component" value="Unassembled WGS sequence"/>
</dbReference>
<evidence type="ECO:0000259" key="7">
    <source>
        <dbReference type="Pfam" id="PF22692"/>
    </source>
</evidence>
<evidence type="ECO:0000256" key="3">
    <source>
        <dbReference type="ARBA" id="ARBA00023143"/>
    </source>
</evidence>